<dbReference type="RefSeq" id="WP_196222747.1">
    <property type="nucleotide sequence ID" value="NZ_CP060436.1"/>
</dbReference>
<protein>
    <submittedName>
        <fullName evidence="2">Uncharacterized protein</fullName>
    </submittedName>
</protein>
<dbReference type="Proteomes" id="UP000283786">
    <property type="component" value="Chromosome"/>
</dbReference>
<dbReference type="KEGG" id="palw:PSAL_023610"/>
<reference evidence="2 3" key="1">
    <citation type="submission" date="2020-08" db="EMBL/GenBank/DDBJ databases">
        <title>Genome sequence of Rhodobacteraceae bacterium Lw-13e.</title>
        <authorList>
            <person name="Poehlein A."/>
            <person name="Wolter L."/>
            <person name="Daniel R."/>
            <person name="Brinkhoff T."/>
        </authorList>
    </citation>
    <scope>NUCLEOTIDE SEQUENCE [LARGE SCALE GENOMIC DNA]</scope>
    <source>
        <strain evidence="2 3">Lw-13e</strain>
    </source>
</reference>
<organism evidence="2 3">
    <name type="scientific">Pseudooceanicola algae</name>
    <dbReference type="NCBI Taxonomy" id="1537215"/>
    <lineage>
        <taxon>Bacteria</taxon>
        <taxon>Pseudomonadati</taxon>
        <taxon>Pseudomonadota</taxon>
        <taxon>Alphaproteobacteria</taxon>
        <taxon>Rhodobacterales</taxon>
        <taxon>Paracoccaceae</taxon>
        <taxon>Pseudooceanicola</taxon>
    </lineage>
</organism>
<evidence type="ECO:0000313" key="3">
    <source>
        <dbReference type="Proteomes" id="UP000283786"/>
    </source>
</evidence>
<evidence type="ECO:0000313" key="2">
    <source>
        <dbReference type="EMBL" id="QPM91112.1"/>
    </source>
</evidence>
<dbReference type="EMBL" id="CP060436">
    <property type="protein sequence ID" value="QPM91112.1"/>
    <property type="molecule type" value="Genomic_DNA"/>
</dbReference>
<evidence type="ECO:0000256" key="1">
    <source>
        <dbReference type="SAM" id="MobiDB-lite"/>
    </source>
</evidence>
<feature type="region of interest" description="Disordered" evidence="1">
    <location>
        <begin position="12"/>
        <end position="54"/>
    </location>
</feature>
<keyword evidence="3" id="KW-1185">Reference proteome</keyword>
<accession>A0A418SIE9</accession>
<feature type="compositionally biased region" description="Basic and acidic residues" evidence="1">
    <location>
        <begin position="44"/>
        <end position="54"/>
    </location>
</feature>
<feature type="compositionally biased region" description="Basic and acidic residues" evidence="1">
    <location>
        <begin position="14"/>
        <end position="27"/>
    </location>
</feature>
<gene>
    <name evidence="2" type="ORF">PSAL_023610</name>
</gene>
<sequence>MLNIYARSFMTATRSEKRVSNASRHPDAVLPRLSVPAGRTADSVPDRTTGKSRG</sequence>
<proteinExistence type="predicted"/>
<name>A0A418SIE9_9RHOB</name>
<dbReference type="AlphaFoldDB" id="A0A418SIE9"/>